<dbReference type="EMBL" id="CAKXZS010000012">
    <property type="protein sequence ID" value="CAH2398864.1"/>
    <property type="molecule type" value="Genomic_DNA"/>
</dbReference>
<dbReference type="Proteomes" id="UP001152604">
    <property type="component" value="Unassembled WGS sequence"/>
</dbReference>
<protein>
    <submittedName>
        <fullName evidence="2">Uncharacterized protein</fullName>
    </submittedName>
</protein>
<name>A0ABN8JL67_9HYPH</name>
<feature type="region of interest" description="Disordered" evidence="1">
    <location>
        <begin position="98"/>
        <end position="121"/>
    </location>
</feature>
<reference evidence="2" key="1">
    <citation type="submission" date="2022-03" db="EMBL/GenBank/DDBJ databases">
        <authorList>
            <person name="Brunel B."/>
        </authorList>
    </citation>
    <scope>NUCLEOTIDE SEQUENCE</scope>
    <source>
        <strain evidence="2">STM4922sample</strain>
    </source>
</reference>
<organism evidence="2 3">
    <name type="scientific">Mesorhizobium ventifaucium</name>
    <dbReference type="NCBI Taxonomy" id="666020"/>
    <lineage>
        <taxon>Bacteria</taxon>
        <taxon>Pseudomonadati</taxon>
        <taxon>Pseudomonadota</taxon>
        <taxon>Alphaproteobacteria</taxon>
        <taxon>Hyphomicrobiales</taxon>
        <taxon>Phyllobacteriaceae</taxon>
        <taxon>Mesorhizobium</taxon>
    </lineage>
</organism>
<sequence>MSERTIVDVQIGGTEVSDRRDLANSWSPAPIAMRSRRETPNRLKVCLAVLRGYKVPNHAGAPLPGHMRAIVPKQERLGGLAAIVDVAVSREIGRMPGLAHCRRPGPPNGWRVQHGSPLPHP</sequence>
<comment type="caution">
    <text evidence="2">The sequence shown here is derived from an EMBL/GenBank/DDBJ whole genome shotgun (WGS) entry which is preliminary data.</text>
</comment>
<keyword evidence="3" id="KW-1185">Reference proteome</keyword>
<evidence type="ECO:0000256" key="1">
    <source>
        <dbReference type="SAM" id="MobiDB-lite"/>
    </source>
</evidence>
<proteinExistence type="predicted"/>
<accession>A0ABN8JL67</accession>
<evidence type="ECO:0000313" key="3">
    <source>
        <dbReference type="Proteomes" id="UP001152604"/>
    </source>
</evidence>
<gene>
    <name evidence="2" type="ORF">MES4922_20330</name>
</gene>
<evidence type="ECO:0000313" key="2">
    <source>
        <dbReference type="EMBL" id="CAH2398864.1"/>
    </source>
</evidence>